<sequence>MRRRVASHLVPSYNHLYNSNSNSSSFESPSVTNNKRQARRWRRPCQLRAIAIFYLTFVEKPQLPITHEDLQLYMKTDQSNF</sequence>
<feature type="region of interest" description="Disordered" evidence="1">
    <location>
        <begin position="16"/>
        <end position="39"/>
    </location>
</feature>
<evidence type="ECO:0000313" key="3">
    <source>
        <dbReference type="Proteomes" id="UP000606786"/>
    </source>
</evidence>
<organism evidence="2 3">
    <name type="scientific">Ceratitis capitata</name>
    <name type="common">Mediterranean fruit fly</name>
    <name type="synonym">Tephritis capitata</name>
    <dbReference type="NCBI Taxonomy" id="7213"/>
    <lineage>
        <taxon>Eukaryota</taxon>
        <taxon>Metazoa</taxon>
        <taxon>Ecdysozoa</taxon>
        <taxon>Arthropoda</taxon>
        <taxon>Hexapoda</taxon>
        <taxon>Insecta</taxon>
        <taxon>Pterygota</taxon>
        <taxon>Neoptera</taxon>
        <taxon>Endopterygota</taxon>
        <taxon>Diptera</taxon>
        <taxon>Brachycera</taxon>
        <taxon>Muscomorpha</taxon>
        <taxon>Tephritoidea</taxon>
        <taxon>Tephritidae</taxon>
        <taxon>Ceratitis</taxon>
        <taxon>Ceratitis</taxon>
    </lineage>
</organism>
<comment type="caution">
    <text evidence="2">The sequence shown here is derived from an EMBL/GenBank/DDBJ whole genome shotgun (WGS) entry which is preliminary data.</text>
</comment>
<accession>A0A811VGR8</accession>
<dbReference type="Proteomes" id="UP000606786">
    <property type="component" value="Unassembled WGS sequence"/>
</dbReference>
<evidence type="ECO:0000313" key="2">
    <source>
        <dbReference type="EMBL" id="CAD7013363.1"/>
    </source>
</evidence>
<protein>
    <submittedName>
        <fullName evidence="2">(Mediterranean fruit fly) hypothetical protein</fullName>
    </submittedName>
</protein>
<dbReference type="EMBL" id="CAJHJT010000056">
    <property type="protein sequence ID" value="CAD7013363.1"/>
    <property type="molecule type" value="Genomic_DNA"/>
</dbReference>
<name>A0A811VGR8_CERCA</name>
<reference evidence="2" key="1">
    <citation type="submission" date="2020-11" db="EMBL/GenBank/DDBJ databases">
        <authorList>
            <person name="Whitehead M."/>
        </authorList>
    </citation>
    <scope>NUCLEOTIDE SEQUENCE</scope>
    <source>
        <strain evidence="2">EGII</strain>
    </source>
</reference>
<evidence type="ECO:0000256" key="1">
    <source>
        <dbReference type="SAM" id="MobiDB-lite"/>
    </source>
</evidence>
<dbReference type="AlphaFoldDB" id="A0A811VGR8"/>
<feature type="compositionally biased region" description="Low complexity" evidence="1">
    <location>
        <begin position="16"/>
        <end position="34"/>
    </location>
</feature>
<keyword evidence="3" id="KW-1185">Reference proteome</keyword>
<proteinExistence type="predicted"/>
<gene>
    <name evidence="2" type="ORF">CCAP1982_LOCUS21430</name>
</gene>